<dbReference type="RefSeq" id="WP_125239622.1">
    <property type="nucleotide sequence ID" value="NZ_RQYF01000054.1"/>
</dbReference>
<comment type="caution">
    <text evidence="1">The sequence shown here is derived from an EMBL/GenBank/DDBJ whole genome shotgun (WGS) entry which is preliminary data.</text>
</comment>
<protein>
    <recommendedName>
        <fullName evidence="3">DUF115 domain-containing protein</fullName>
    </recommendedName>
</protein>
<dbReference type="Gene3D" id="3.90.1480.10">
    <property type="entry name" value="Alpha-2,3-sialyltransferase"/>
    <property type="match status" value="1"/>
</dbReference>
<sequence>MMDFNSLFNYNKHFINLGGYIKYLLYAITRRDLFKIVRKNTALSEKKKSDVCYVCALGPSLKTVDLTKLKGDTIVVNRFHKIGVEYPSFIPTFYLLIDALFKNDENLKDFKDALNQYINCGTTYLLNSKLVKTVDNTFNAESIYYLSCFKGMFNGRRIFKVDSVMPAFGNVACTAIAFAISLGYKKIILLGCDFNSFASRTISHCYADAKSDRLHKMSYELFCYSFNADMHDLLSKYAQEHGVSIVNSTKGSLIDAYKYEIDENLYLK</sequence>
<organism evidence="1 2">
    <name type="scientific">Prevotella heparinolytica</name>
    <dbReference type="NCBI Taxonomy" id="28113"/>
    <lineage>
        <taxon>Bacteria</taxon>
        <taxon>Pseudomonadati</taxon>
        <taxon>Bacteroidota</taxon>
        <taxon>Bacteroidia</taxon>
        <taxon>Bacteroidales</taxon>
        <taxon>Bacteroidaceae</taxon>
        <taxon>Bacteroides</taxon>
    </lineage>
</organism>
<reference evidence="1 2" key="1">
    <citation type="submission" date="2018-11" db="EMBL/GenBank/DDBJ databases">
        <title>Genomes From Bacteria Associated with the Canine Oral Cavity: a Test Case for Automated Genome-Based Taxonomic Assignment.</title>
        <authorList>
            <person name="Coil D.A."/>
            <person name="Jospin G."/>
            <person name="Darling A.E."/>
            <person name="Wallis C."/>
            <person name="Davis I.J."/>
            <person name="Harris S."/>
            <person name="Eisen J.A."/>
            <person name="Holcombe L.J."/>
            <person name="O'Flynn C."/>
        </authorList>
    </citation>
    <scope>NUCLEOTIDE SEQUENCE [LARGE SCALE GENOMIC DNA]</scope>
    <source>
        <strain evidence="1 2">OH1047_COT-310</strain>
    </source>
</reference>
<accession>A0A3P2A6P5</accession>
<dbReference type="Proteomes" id="UP000279562">
    <property type="component" value="Unassembled WGS sequence"/>
</dbReference>
<name>A0A3P2A6P5_9BACE</name>
<evidence type="ECO:0000313" key="2">
    <source>
        <dbReference type="Proteomes" id="UP000279562"/>
    </source>
</evidence>
<proteinExistence type="predicted"/>
<gene>
    <name evidence="1" type="ORF">EII33_10230</name>
</gene>
<dbReference type="AlphaFoldDB" id="A0A3P2A6P5"/>
<evidence type="ECO:0008006" key="3">
    <source>
        <dbReference type="Google" id="ProtNLM"/>
    </source>
</evidence>
<dbReference type="EMBL" id="RQYF01000054">
    <property type="protein sequence ID" value="RRD89313.1"/>
    <property type="molecule type" value="Genomic_DNA"/>
</dbReference>
<keyword evidence="2" id="KW-1185">Reference proteome</keyword>
<evidence type="ECO:0000313" key="1">
    <source>
        <dbReference type="EMBL" id="RRD89313.1"/>
    </source>
</evidence>